<dbReference type="Pfam" id="PF04937">
    <property type="entry name" value="DUF659"/>
    <property type="match status" value="1"/>
</dbReference>
<reference evidence="2" key="2">
    <citation type="submission" date="2023-06" db="EMBL/GenBank/DDBJ databases">
        <authorList>
            <person name="Swenson N.G."/>
            <person name="Wegrzyn J.L."/>
            <person name="Mcevoy S.L."/>
        </authorList>
    </citation>
    <scope>NUCLEOTIDE SEQUENCE</scope>
    <source>
        <strain evidence="2">NS2018</strain>
        <tissue evidence="2">Leaf</tissue>
    </source>
</reference>
<accession>A0AA39S0H4</accession>
<evidence type="ECO:0000313" key="2">
    <source>
        <dbReference type="EMBL" id="KAK0582263.1"/>
    </source>
</evidence>
<evidence type="ECO:0000313" key="3">
    <source>
        <dbReference type="Proteomes" id="UP001168877"/>
    </source>
</evidence>
<dbReference type="AlphaFoldDB" id="A0AA39S0H4"/>
<protein>
    <recommendedName>
        <fullName evidence="1">DUF659 domain-containing protein</fullName>
    </recommendedName>
</protein>
<feature type="domain" description="DUF659" evidence="1">
    <location>
        <begin position="1"/>
        <end position="82"/>
    </location>
</feature>
<dbReference type="SUPFAM" id="SSF53098">
    <property type="entry name" value="Ribonuclease H-like"/>
    <property type="match status" value="1"/>
</dbReference>
<dbReference type="InterPro" id="IPR007021">
    <property type="entry name" value="DUF659"/>
</dbReference>
<dbReference type="InterPro" id="IPR012337">
    <property type="entry name" value="RNaseH-like_sf"/>
</dbReference>
<sequence length="128" mass="14603">MFLKVVNCEEDQKDKHFISNTFVDSIREISPENVVYVITDNAPACKAAGLLVESKFPQIFWTPCVVHTLNLTLRSICSPSPHPKYDDIMEKCGWIAKVSGDVFFIKNFIMNHSIRLAMFNSHSKLKLL</sequence>
<evidence type="ECO:0000259" key="1">
    <source>
        <dbReference type="Pfam" id="PF04937"/>
    </source>
</evidence>
<dbReference type="Proteomes" id="UP001168877">
    <property type="component" value="Unassembled WGS sequence"/>
</dbReference>
<dbReference type="PANTHER" id="PTHR32166">
    <property type="entry name" value="OSJNBA0013A04.12 PROTEIN"/>
    <property type="match status" value="1"/>
</dbReference>
<gene>
    <name evidence="2" type="ORF">LWI29_023555</name>
</gene>
<proteinExistence type="predicted"/>
<reference evidence="2" key="1">
    <citation type="journal article" date="2022" name="Plant J.">
        <title>Strategies of tolerance reflected in two North American maple genomes.</title>
        <authorList>
            <person name="McEvoy S.L."/>
            <person name="Sezen U.U."/>
            <person name="Trouern-Trend A."/>
            <person name="McMahon S.M."/>
            <person name="Schaberg P.G."/>
            <person name="Yang J."/>
            <person name="Wegrzyn J.L."/>
            <person name="Swenson N.G."/>
        </authorList>
    </citation>
    <scope>NUCLEOTIDE SEQUENCE</scope>
    <source>
        <strain evidence="2">NS2018</strain>
    </source>
</reference>
<comment type="caution">
    <text evidence="2">The sequence shown here is derived from an EMBL/GenBank/DDBJ whole genome shotgun (WGS) entry which is preliminary data.</text>
</comment>
<dbReference type="EMBL" id="JAUESC010000384">
    <property type="protein sequence ID" value="KAK0582263.1"/>
    <property type="molecule type" value="Genomic_DNA"/>
</dbReference>
<keyword evidence="3" id="KW-1185">Reference proteome</keyword>
<organism evidence="2 3">
    <name type="scientific">Acer saccharum</name>
    <name type="common">Sugar maple</name>
    <dbReference type="NCBI Taxonomy" id="4024"/>
    <lineage>
        <taxon>Eukaryota</taxon>
        <taxon>Viridiplantae</taxon>
        <taxon>Streptophyta</taxon>
        <taxon>Embryophyta</taxon>
        <taxon>Tracheophyta</taxon>
        <taxon>Spermatophyta</taxon>
        <taxon>Magnoliopsida</taxon>
        <taxon>eudicotyledons</taxon>
        <taxon>Gunneridae</taxon>
        <taxon>Pentapetalae</taxon>
        <taxon>rosids</taxon>
        <taxon>malvids</taxon>
        <taxon>Sapindales</taxon>
        <taxon>Sapindaceae</taxon>
        <taxon>Hippocastanoideae</taxon>
        <taxon>Acereae</taxon>
        <taxon>Acer</taxon>
    </lineage>
</organism>
<name>A0AA39S0H4_ACESA</name>
<dbReference type="PANTHER" id="PTHR32166:SF81">
    <property type="entry name" value="OS06G0658400 PROTEIN"/>
    <property type="match status" value="1"/>
</dbReference>